<dbReference type="RefSeq" id="WP_306347450.1">
    <property type="nucleotide sequence ID" value="NZ_JASAVU010000011.1"/>
</dbReference>
<dbReference type="EMBL" id="JASAXT010000002">
    <property type="protein sequence ID" value="MDP8147805.1"/>
    <property type="molecule type" value="Genomic_DNA"/>
</dbReference>
<protein>
    <submittedName>
        <fullName evidence="1">Uncharacterized protein</fullName>
    </submittedName>
</protein>
<comment type="caution">
    <text evidence="1">The sequence shown here is derived from an EMBL/GenBank/DDBJ whole genome shotgun (WGS) entry which is preliminary data.</text>
</comment>
<evidence type="ECO:0000313" key="1">
    <source>
        <dbReference type="EMBL" id="MDP8147805.1"/>
    </source>
</evidence>
<dbReference type="GeneID" id="300271390"/>
<keyword evidence="2" id="KW-1185">Reference proteome</keyword>
<reference evidence="1 2" key="1">
    <citation type="journal article" date="2023" name="Front. Microbiol.">
        <title>Phylogeography and host specificity of Pasteurellaceae pathogenic to sea-farmed fish in the north-east Atlantic.</title>
        <authorList>
            <person name="Gulla S."/>
            <person name="Colquhoun D.J."/>
            <person name="Olsen A.B."/>
            <person name="Spilsberg B."/>
            <person name="Lagesen K."/>
            <person name="Aakesson C.P."/>
            <person name="Strom S."/>
            <person name="Manji F."/>
            <person name="Birkbeck T.H."/>
            <person name="Nilsen H.K."/>
        </authorList>
    </citation>
    <scope>NUCLEOTIDE SEQUENCE [LARGE SCALE GENOMIC DNA]</scope>
    <source>
        <strain evidence="1 2">NVIB3131</strain>
    </source>
</reference>
<organism evidence="1 2">
    <name type="scientific">Phocoenobacter atlanticus subsp. atlanticus</name>
    <dbReference type="NCBI Taxonomy" id="3061285"/>
    <lineage>
        <taxon>Bacteria</taxon>
        <taxon>Pseudomonadati</taxon>
        <taxon>Pseudomonadota</taxon>
        <taxon>Gammaproteobacteria</taxon>
        <taxon>Pasteurellales</taxon>
        <taxon>Pasteurellaceae</taxon>
        <taxon>Phocoenobacter</taxon>
        <taxon>Phocoenobacter atlanticus</taxon>
    </lineage>
</organism>
<evidence type="ECO:0000313" key="2">
    <source>
        <dbReference type="Proteomes" id="UP001226020"/>
    </source>
</evidence>
<dbReference type="Proteomes" id="UP001226020">
    <property type="component" value="Unassembled WGS sequence"/>
</dbReference>
<gene>
    <name evidence="1" type="ORF">QJU57_01775</name>
</gene>
<accession>A0AAW8CH62</accession>
<name>A0AAW8CH62_9PAST</name>
<proteinExistence type="predicted"/>
<dbReference type="AlphaFoldDB" id="A0AAW8CH62"/>
<sequence>MNKYITNGYFDILVKNKITNRMWYQDKTKDKCEEKTQIDFKNSVVKFVQGIYQ</sequence>